<organism evidence="1 2">
    <name type="scientific">Ixodes persulcatus</name>
    <name type="common">Taiga tick</name>
    <dbReference type="NCBI Taxonomy" id="34615"/>
    <lineage>
        <taxon>Eukaryota</taxon>
        <taxon>Metazoa</taxon>
        <taxon>Ecdysozoa</taxon>
        <taxon>Arthropoda</taxon>
        <taxon>Chelicerata</taxon>
        <taxon>Arachnida</taxon>
        <taxon>Acari</taxon>
        <taxon>Parasitiformes</taxon>
        <taxon>Ixodida</taxon>
        <taxon>Ixodoidea</taxon>
        <taxon>Ixodidae</taxon>
        <taxon>Ixodinae</taxon>
        <taxon>Ixodes</taxon>
    </lineage>
</organism>
<evidence type="ECO:0000313" key="2">
    <source>
        <dbReference type="Proteomes" id="UP000805193"/>
    </source>
</evidence>
<gene>
    <name evidence="1" type="ORF">HPB47_001891</name>
</gene>
<reference evidence="1 2" key="1">
    <citation type="journal article" date="2020" name="Cell">
        <title>Large-Scale Comparative Analyses of Tick Genomes Elucidate Their Genetic Diversity and Vector Capacities.</title>
        <authorList>
            <consortium name="Tick Genome and Microbiome Consortium (TIGMIC)"/>
            <person name="Jia N."/>
            <person name="Wang J."/>
            <person name="Shi W."/>
            <person name="Du L."/>
            <person name="Sun Y."/>
            <person name="Zhan W."/>
            <person name="Jiang J.F."/>
            <person name="Wang Q."/>
            <person name="Zhang B."/>
            <person name="Ji P."/>
            <person name="Bell-Sakyi L."/>
            <person name="Cui X.M."/>
            <person name="Yuan T.T."/>
            <person name="Jiang B.G."/>
            <person name="Yang W.F."/>
            <person name="Lam T.T."/>
            <person name="Chang Q.C."/>
            <person name="Ding S.J."/>
            <person name="Wang X.J."/>
            <person name="Zhu J.G."/>
            <person name="Ruan X.D."/>
            <person name="Zhao L."/>
            <person name="Wei J.T."/>
            <person name="Ye R.Z."/>
            <person name="Que T.C."/>
            <person name="Du C.H."/>
            <person name="Zhou Y.H."/>
            <person name="Cheng J.X."/>
            <person name="Dai P.F."/>
            <person name="Guo W.B."/>
            <person name="Han X.H."/>
            <person name="Huang E.J."/>
            <person name="Li L.F."/>
            <person name="Wei W."/>
            <person name="Gao Y.C."/>
            <person name="Liu J.Z."/>
            <person name="Shao H.Z."/>
            <person name="Wang X."/>
            <person name="Wang C.C."/>
            <person name="Yang T.C."/>
            <person name="Huo Q.B."/>
            <person name="Li W."/>
            <person name="Chen H.Y."/>
            <person name="Chen S.E."/>
            <person name="Zhou L.G."/>
            <person name="Ni X.B."/>
            <person name="Tian J.H."/>
            <person name="Sheng Y."/>
            <person name="Liu T."/>
            <person name="Pan Y.S."/>
            <person name="Xia L.Y."/>
            <person name="Li J."/>
            <person name="Zhao F."/>
            <person name="Cao W.C."/>
        </authorList>
    </citation>
    <scope>NUCLEOTIDE SEQUENCE [LARGE SCALE GENOMIC DNA]</scope>
    <source>
        <strain evidence="1">Iper-2018</strain>
    </source>
</reference>
<evidence type="ECO:0000313" key="1">
    <source>
        <dbReference type="EMBL" id="KAG0422268.1"/>
    </source>
</evidence>
<name>A0AC60PMR6_IXOPE</name>
<proteinExistence type="predicted"/>
<dbReference type="EMBL" id="JABSTQ010010257">
    <property type="protein sequence ID" value="KAG0422268.1"/>
    <property type="molecule type" value="Genomic_DNA"/>
</dbReference>
<comment type="caution">
    <text evidence="1">The sequence shown here is derived from an EMBL/GenBank/DDBJ whole genome shotgun (WGS) entry which is preliminary data.</text>
</comment>
<dbReference type="Proteomes" id="UP000805193">
    <property type="component" value="Unassembled WGS sequence"/>
</dbReference>
<protein>
    <submittedName>
        <fullName evidence="1">Uncharacterized protein</fullName>
    </submittedName>
</protein>
<keyword evidence="2" id="KW-1185">Reference proteome</keyword>
<sequence>MLAGIGAALRRLFSPPGADRAPEERRRRSQKRRREQTMDDDNDESSTSRKCPRRGLGERAGMERRAVPLNWLHRVLRKPMDNYFVRQAMECLHPSAPPVAAEPARPEEQTTRPPSGDFRLEHGAERSSSASLLPDRFVRPHVKNHDFGSTAALRRPGDGVWGQHYGGQSRPDAETGAAKPAQERNGGRFPELTPYHCIRMDEKQQYQQLLQQCTSGYLRPRPKPQVRDASVSTVQLEAPTRRFEQLDIKDESTRPRRISRNLLKVASTLRREPPRTPRLRQKPPERLEPLQPLPPMPSSPFLSPSWLQELKTKLTFSEESQEARIKRQERACEGLLSKERLVRPAEVVEEVAEPAKEEVLPELTAEMEAAIEKALRPTPPEEVLARGFKLLVTRKDMETLAGLNWLNDEVINFYMNLLMERGRTEPGLPSVYAFNTFFYPKLLTSGHAALRRWTRHVDVFAHDLLLVPVHLGLHWCLAVVDFRIKSIRYLDSLGGSNPECHKVLRQYLQDESRDKRATDLDLSDWTFEAVKDIPQQMNGSDCGMFALKYAEYITRDAKITFDQMHMPYFRRRMVYEILTKKLL</sequence>
<accession>A0AC60PMR6</accession>